<keyword evidence="5" id="KW-1185">Reference proteome</keyword>
<organism evidence="4 5">
    <name type="scientific">Arthrobacter ramosus</name>
    <dbReference type="NCBI Taxonomy" id="1672"/>
    <lineage>
        <taxon>Bacteria</taxon>
        <taxon>Bacillati</taxon>
        <taxon>Actinomycetota</taxon>
        <taxon>Actinomycetes</taxon>
        <taxon>Micrococcales</taxon>
        <taxon>Micrococcaceae</taxon>
        <taxon>Arthrobacter</taxon>
    </lineage>
</organism>
<dbReference type="PANTHER" id="PTHR43788">
    <property type="entry name" value="DNA2/NAM7 HELICASE FAMILY MEMBER"/>
    <property type="match status" value="1"/>
</dbReference>
<name>A0ABV5XUU3_ARTRM</name>
<evidence type="ECO:0000313" key="4">
    <source>
        <dbReference type="EMBL" id="MFB9818166.1"/>
    </source>
</evidence>
<evidence type="ECO:0000256" key="1">
    <source>
        <dbReference type="ARBA" id="ARBA00022741"/>
    </source>
</evidence>
<dbReference type="InterPro" id="IPR014862">
    <property type="entry name" value="TrwC"/>
</dbReference>
<dbReference type="SUPFAM" id="SSF52540">
    <property type="entry name" value="P-loop containing nucleoside triphosphate hydrolases"/>
    <property type="match status" value="2"/>
</dbReference>
<keyword evidence="2" id="KW-0067">ATP-binding</keyword>
<dbReference type="InterPro" id="IPR050534">
    <property type="entry name" value="Coronavir_polyprotein_1ab"/>
</dbReference>
<evidence type="ECO:0000313" key="5">
    <source>
        <dbReference type="Proteomes" id="UP001589702"/>
    </source>
</evidence>
<evidence type="ECO:0000259" key="3">
    <source>
        <dbReference type="Pfam" id="PF08751"/>
    </source>
</evidence>
<protein>
    <submittedName>
        <fullName evidence="4">MobF family relaxase</fullName>
    </submittedName>
</protein>
<dbReference type="RefSeq" id="WP_234754795.1">
    <property type="nucleotide sequence ID" value="NZ_BAAAWN010000001.1"/>
</dbReference>
<accession>A0ABV5XUU3</accession>
<keyword evidence="1" id="KW-0547">Nucleotide-binding</keyword>
<sequence>MDRIPSLIDAPPAMTMSIARLSAQSGLKYLFKSTMMDDVSSTPPDATSYYMKAGTPQGRWLGSGLLGINRTSGDVVTETDTKAIFDETVHPDTGAPLGRAHGQPTLVQNSQGQAGKRRAVAGFDLTFSVPKSVSVLWALSPRSVQDQILQTHHDAVNATLEWLEELVIHTRAGRNGVARIGTHGAIAAAFDHWESRAGDPQLHTHLVIANRVQRITDGAWVTLDSRTLYKAAVAASEHYNGLLFDALHRHLGTDTDIREPAATTHNPSAQLTGVHDSLIREFSHRSRLIELETDRLVAEWTTDHGTSPTATTTIKLRQQATLSTRTAKPDTIAPLHELSARWRGRAATKGFNPRLVLANTVRRSRTAPFRSSDFTADWIYGVATLTRDRVATRRATWNRWNLLAEAERVCAAIRCATPEDRNALTDAVATAAEAQSVPLTDCRYGVPAEAQPDLRLGKRSVFDFHGSRLYTDAMTLACEEAIMTARKDGAGPAVGATVAMEVLAGYQHHGKFGLHKDQRAAAAEVLLSGNRLDAVVGPAGTGKTTTLGAIKTAWEAEFGPGSVVGLAPAAASADVLGRELAMVTENVSKWLYESVGEGANHRAVRFFTVEGHLGNSLAANTRMAQEATRLAAEQDRWRFHPNQLVVVDEASMVSTVQLSALVHQARDAGAKVLLVGDPGQLDAIDAGGVLGWLDRQGRTSRLSTIWRFEHAWERDASLKLRAGDVAAITDYAQHQRIRHGSYLDMIDQAYLNWQSDMHSGKSSILIAADNDTVGMLNERAQADRVNQGLVDAEQTALLGDGLRAGRGDTVIARRNDRTVADSNGDFIRNGIMLDVVRTGRRDGSLVAVRKDTGATVTLHRDYVESAVELGYATTAHRSQGITVDAGHTVVTQGRLTRELLYVSMTRGRAGNYAYISENDPLDDEPLDPSLQASWREILGEVLAAEGAERTAHEIRDAEQSTADNLERLSAEYDYLAQIAASEDLTKFLEVHSPGKIDELRQSRSWGAAVAAWRRSTGISRPSAQRVLAKALETSTSAKDAAAVVHARLRGFFNGMPASGPDPLAEPIHTERHDLASMISQAQKRIQDRADQVTFEALMHDPEWKQNLLGSLPPSVSLDDTLPVIGRVSTYRDRWGIDNSPHPLGPVPAEYEWERKSQYENLQRIIERTASRSIAHQQSGRWAEDSVAQDISLINVGWHL</sequence>
<dbReference type="Proteomes" id="UP001589702">
    <property type="component" value="Unassembled WGS sequence"/>
</dbReference>
<dbReference type="SUPFAM" id="SSF55464">
    <property type="entry name" value="Origin of replication-binding domain, RBD-like"/>
    <property type="match status" value="1"/>
</dbReference>
<evidence type="ECO:0000256" key="2">
    <source>
        <dbReference type="ARBA" id="ARBA00022840"/>
    </source>
</evidence>
<dbReference type="PANTHER" id="PTHR43788:SF6">
    <property type="entry name" value="DNA HELICASE B"/>
    <property type="match status" value="1"/>
</dbReference>
<feature type="domain" description="TrwC relaxase" evidence="3">
    <location>
        <begin position="26"/>
        <end position="347"/>
    </location>
</feature>
<comment type="caution">
    <text evidence="4">The sequence shown here is derived from an EMBL/GenBank/DDBJ whole genome shotgun (WGS) entry which is preliminary data.</text>
</comment>
<dbReference type="Pfam" id="PF13604">
    <property type="entry name" value="AAA_30"/>
    <property type="match status" value="1"/>
</dbReference>
<reference evidence="4 5" key="1">
    <citation type="submission" date="2024-09" db="EMBL/GenBank/DDBJ databases">
        <authorList>
            <person name="Sun Q."/>
            <person name="Mori K."/>
        </authorList>
    </citation>
    <scope>NUCLEOTIDE SEQUENCE [LARGE SCALE GENOMIC DNA]</scope>
    <source>
        <strain evidence="4 5">JCM 1334</strain>
    </source>
</reference>
<dbReference type="CDD" id="cd18809">
    <property type="entry name" value="SF1_C_RecD"/>
    <property type="match status" value="1"/>
</dbReference>
<gene>
    <name evidence="4" type="primary">mobF</name>
    <name evidence="4" type="ORF">ACFFP1_01475</name>
</gene>
<dbReference type="InterPro" id="IPR027417">
    <property type="entry name" value="P-loop_NTPase"/>
</dbReference>
<dbReference type="Pfam" id="PF08751">
    <property type="entry name" value="TrwC"/>
    <property type="match status" value="1"/>
</dbReference>
<dbReference type="EMBL" id="JBHMBC010000004">
    <property type="protein sequence ID" value="MFB9818166.1"/>
    <property type="molecule type" value="Genomic_DNA"/>
</dbReference>
<dbReference type="Gene3D" id="3.40.50.300">
    <property type="entry name" value="P-loop containing nucleotide triphosphate hydrolases"/>
    <property type="match status" value="2"/>
</dbReference>
<proteinExistence type="predicted"/>
<dbReference type="NCBIfam" id="NF041492">
    <property type="entry name" value="MobF"/>
    <property type="match status" value="1"/>
</dbReference>